<proteinExistence type="predicted"/>
<keyword evidence="3" id="KW-1185">Reference proteome</keyword>
<feature type="signal peptide" evidence="1">
    <location>
        <begin position="1"/>
        <end position="15"/>
    </location>
</feature>
<gene>
    <name evidence="2" type="ORF">NHX12_020080</name>
</gene>
<feature type="chain" id="PRO_5040712391" evidence="1">
    <location>
        <begin position="16"/>
        <end position="226"/>
    </location>
</feature>
<name>A0A9Q0EV75_9TELE</name>
<reference evidence="2" key="1">
    <citation type="submission" date="2022-07" db="EMBL/GenBank/DDBJ databases">
        <title>Chromosome-level genome of Muraenolepis orangiensis.</title>
        <authorList>
            <person name="Kim J."/>
        </authorList>
    </citation>
    <scope>NUCLEOTIDE SEQUENCE</scope>
    <source>
        <strain evidence="2">KU_S4_2022</strain>
        <tissue evidence="2">Muscle</tissue>
    </source>
</reference>
<keyword evidence="1" id="KW-0732">Signal</keyword>
<evidence type="ECO:0000313" key="3">
    <source>
        <dbReference type="Proteomes" id="UP001148018"/>
    </source>
</evidence>
<comment type="caution">
    <text evidence="2">The sequence shown here is derived from an EMBL/GenBank/DDBJ whole genome shotgun (WGS) entry which is preliminary data.</text>
</comment>
<dbReference type="EMBL" id="JANIIK010000035">
    <property type="protein sequence ID" value="KAJ3613835.1"/>
    <property type="molecule type" value="Genomic_DNA"/>
</dbReference>
<accession>A0A9Q0EV75</accession>
<dbReference type="Proteomes" id="UP001148018">
    <property type="component" value="Unassembled WGS sequence"/>
</dbReference>
<dbReference type="EMBL" id="JANIIK010000035">
    <property type="protein sequence ID" value="KAJ3613834.1"/>
    <property type="molecule type" value="Genomic_DNA"/>
</dbReference>
<organism evidence="2 3">
    <name type="scientific">Muraenolepis orangiensis</name>
    <name type="common">Patagonian moray cod</name>
    <dbReference type="NCBI Taxonomy" id="630683"/>
    <lineage>
        <taxon>Eukaryota</taxon>
        <taxon>Metazoa</taxon>
        <taxon>Chordata</taxon>
        <taxon>Craniata</taxon>
        <taxon>Vertebrata</taxon>
        <taxon>Euteleostomi</taxon>
        <taxon>Actinopterygii</taxon>
        <taxon>Neopterygii</taxon>
        <taxon>Teleostei</taxon>
        <taxon>Neoteleostei</taxon>
        <taxon>Acanthomorphata</taxon>
        <taxon>Zeiogadaria</taxon>
        <taxon>Gadariae</taxon>
        <taxon>Gadiformes</taxon>
        <taxon>Muraenolepidoidei</taxon>
        <taxon>Muraenolepididae</taxon>
        <taxon>Muraenolepis</taxon>
    </lineage>
</organism>
<protein>
    <submittedName>
        <fullName evidence="2">Uncharacterized protein</fullName>
    </submittedName>
</protein>
<dbReference type="OrthoDB" id="27934at2759"/>
<sequence length="226" mass="25288">MPILGSLTFLGKAAAALTQAFGVTELKYIPEPGDNQTPIRERQEKEILDSSEVEEYLHLGVYGSYRHLTQNERPFVSGEEGDKRYVEADHIPPLDSMRRARSENEFPSLRLINPALYNMVNSLFTTDPRGMELFAIQVSTHHHRQALSSGNSLESQAVRALLAQRIARGEAKVMLKQAMIIAHPYVSRAIRGIPGTDGRLRRILISDEHNHGLLQECLSGFSPAFL</sequence>
<evidence type="ECO:0000313" key="2">
    <source>
        <dbReference type="EMBL" id="KAJ3613834.1"/>
    </source>
</evidence>
<evidence type="ECO:0000256" key="1">
    <source>
        <dbReference type="SAM" id="SignalP"/>
    </source>
</evidence>
<dbReference type="AlphaFoldDB" id="A0A9Q0EV75"/>